<evidence type="ECO:0000313" key="2">
    <source>
        <dbReference type="Proteomes" id="UP000220959"/>
    </source>
</evidence>
<accession>A0ACC9CXN3</accession>
<dbReference type="Proteomes" id="UP000220959">
    <property type="component" value="Unassembled WGS sequence"/>
</dbReference>
<protein>
    <submittedName>
        <fullName evidence="1">Uncharacterized protein</fullName>
    </submittedName>
</protein>
<keyword evidence="2" id="KW-1185">Reference proteome</keyword>
<organism evidence="1 2">
    <name type="scientific">Faecalibacterium langellae</name>
    <dbReference type="NCBI Taxonomy" id="3435293"/>
    <lineage>
        <taxon>Bacteria</taxon>
        <taxon>Bacillati</taxon>
        <taxon>Bacillota</taxon>
        <taxon>Clostridia</taxon>
        <taxon>Eubacteriales</taxon>
        <taxon>Oscillospiraceae</taxon>
        <taxon>Faecalibacterium</taxon>
    </lineage>
</organism>
<sequence>MLCEEPRVPGLPGAEDVTDGDVDYYGTDWENVDNGALEEEMQKCASTPCDAKTTCPDNDPEQTDAQTYQIVSE</sequence>
<name>A0ACC9CXN3_9FIRM</name>
<proteinExistence type="predicted"/>
<dbReference type="EMBL" id="NMTR01000021">
    <property type="protein sequence ID" value="PDX60544.1"/>
    <property type="molecule type" value="Genomic_DNA"/>
</dbReference>
<gene>
    <name evidence="1" type="ORF">CGS49_11205</name>
</gene>
<reference evidence="1 2" key="1">
    <citation type="journal article" date="2017" name="Front. Microbiol.">
        <title>New Insights into the Diversity of the Genus Faecalibacterium.</title>
        <authorList>
            <person name="Benevides L."/>
            <person name="Burman S."/>
            <person name="Martin R."/>
            <person name="Robert V."/>
            <person name="Thomas M."/>
            <person name="Miquel S."/>
            <person name="Chain F."/>
            <person name="Sokol H."/>
            <person name="Bermudez-Humaran L.G."/>
            <person name="Morrison M."/>
            <person name="Langella P."/>
            <person name="Azevedo V.A."/>
            <person name="Chatel J.M."/>
            <person name="Soares S."/>
        </authorList>
    </citation>
    <scope>NUCLEOTIDE SEQUENCE [LARGE SCALE GENOMIC DNA]</scope>
    <source>
        <strain evidence="2">CNCM I-4541</strain>
    </source>
</reference>
<evidence type="ECO:0000313" key="1">
    <source>
        <dbReference type="EMBL" id="PDX60544.1"/>
    </source>
</evidence>
<comment type="caution">
    <text evidence="1">The sequence shown here is derived from an EMBL/GenBank/DDBJ whole genome shotgun (WGS) entry which is preliminary data.</text>
</comment>